<dbReference type="PANTHER" id="PTHR13475">
    <property type="entry name" value="NEUGRIN"/>
    <property type="match status" value="1"/>
</dbReference>
<evidence type="ECO:0000256" key="3">
    <source>
        <dbReference type="ARBA" id="ARBA00013566"/>
    </source>
</evidence>
<protein>
    <recommendedName>
        <fullName evidence="3">Required for respiratory growth protein 9, mitochondrial</fullName>
    </recommendedName>
</protein>
<dbReference type="Pfam" id="PF06413">
    <property type="entry name" value="Neugrin"/>
    <property type="match status" value="1"/>
</dbReference>
<feature type="compositionally biased region" description="Polar residues" evidence="4">
    <location>
        <begin position="201"/>
        <end position="219"/>
    </location>
</feature>
<feature type="compositionally biased region" description="Basic and acidic residues" evidence="4">
    <location>
        <begin position="157"/>
        <end position="171"/>
    </location>
</feature>
<proteinExistence type="inferred from homology"/>
<reference evidence="5 6" key="1">
    <citation type="submission" date="2014-09" db="EMBL/GenBank/DDBJ databases">
        <authorList>
            <person name="Ellenberger Sabrina"/>
        </authorList>
    </citation>
    <scope>NUCLEOTIDE SEQUENCE [LARGE SCALE GENOMIC DNA]</scope>
    <source>
        <strain evidence="5 6">CBS 412.66</strain>
    </source>
</reference>
<sequence>MLLGKPSKNHLQLAERIKTFRSYPLLLDSIPFIMLKSIFRVKPIHARLFSSEIGTPATATSNWAPKKRVSRPTMEKIRALAASQPGVYNTVTLSTEFKLSVEAVRRILKSNYVPKEQDAERQETNRYKAMGERRTELKKTYNIPESKPKTIGNKQAASKERSFSFGREEQGKKNMWSNDVYKKRHFGKNTGRYNADEDSRAQNYFDNNGPNNQPRQNSYRRNDQSEQKPFRGGPKRNYDQRQPFRKGGNNGNDGERKSYREYGFNATDKRERKPFRRFTNEDRPFNDKRSFQRRDSNQDATKRSFNRKRDNNNEAADRRFPSYKGGSD</sequence>
<dbReference type="OrthoDB" id="5578174at2759"/>
<evidence type="ECO:0000256" key="4">
    <source>
        <dbReference type="SAM" id="MobiDB-lite"/>
    </source>
</evidence>
<comment type="function">
    <text evidence="1">Required for respiratory activity and maintenance and expression of the mitochondrial genome.</text>
</comment>
<organism evidence="5 6">
    <name type="scientific">Parasitella parasitica</name>
    <dbReference type="NCBI Taxonomy" id="35722"/>
    <lineage>
        <taxon>Eukaryota</taxon>
        <taxon>Fungi</taxon>
        <taxon>Fungi incertae sedis</taxon>
        <taxon>Mucoromycota</taxon>
        <taxon>Mucoromycotina</taxon>
        <taxon>Mucoromycetes</taxon>
        <taxon>Mucorales</taxon>
        <taxon>Mucorineae</taxon>
        <taxon>Mucoraceae</taxon>
        <taxon>Parasitella</taxon>
    </lineage>
</organism>
<accession>A0A0B7N7C5</accession>
<feature type="region of interest" description="Disordered" evidence="4">
    <location>
        <begin position="141"/>
        <end position="171"/>
    </location>
</feature>
<comment type="similarity">
    <text evidence="2">Belongs to the RRG9 family.</text>
</comment>
<dbReference type="STRING" id="35722.A0A0B7N7C5"/>
<dbReference type="Proteomes" id="UP000054107">
    <property type="component" value="Unassembled WGS sequence"/>
</dbReference>
<gene>
    <name evidence="5" type="primary">PARPA_07420.1 scaffold 27610</name>
</gene>
<feature type="region of interest" description="Disordered" evidence="4">
    <location>
        <begin position="200"/>
        <end position="328"/>
    </location>
</feature>
<dbReference type="PANTHER" id="PTHR13475:SF3">
    <property type="entry name" value="NEUGRIN"/>
    <property type="match status" value="1"/>
</dbReference>
<keyword evidence="6" id="KW-1185">Reference proteome</keyword>
<evidence type="ECO:0000313" key="5">
    <source>
        <dbReference type="EMBL" id="CEP13359.1"/>
    </source>
</evidence>
<evidence type="ECO:0000256" key="2">
    <source>
        <dbReference type="ARBA" id="ARBA00010895"/>
    </source>
</evidence>
<feature type="compositionally biased region" description="Basic and acidic residues" evidence="4">
    <location>
        <begin position="220"/>
        <end position="229"/>
    </location>
</feature>
<feature type="compositionally biased region" description="Basic and acidic residues" evidence="4">
    <location>
        <begin position="278"/>
        <end position="320"/>
    </location>
</feature>
<name>A0A0B7N7C5_9FUNG</name>
<dbReference type="InterPro" id="IPR010487">
    <property type="entry name" value="NGRN/Rrg9"/>
</dbReference>
<evidence type="ECO:0000256" key="1">
    <source>
        <dbReference type="ARBA" id="ARBA00003548"/>
    </source>
</evidence>
<evidence type="ECO:0000313" key="6">
    <source>
        <dbReference type="Proteomes" id="UP000054107"/>
    </source>
</evidence>
<dbReference type="AlphaFoldDB" id="A0A0B7N7C5"/>
<dbReference type="GO" id="GO:0005634">
    <property type="term" value="C:nucleus"/>
    <property type="evidence" value="ECO:0007669"/>
    <property type="project" value="TreeGrafter"/>
</dbReference>
<dbReference type="EMBL" id="LN729571">
    <property type="protein sequence ID" value="CEP13359.1"/>
    <property type="molecule type" value="Genomic_DNA"/>
</dbReference>